<feature type="domain" description="Acylphosphatase-like" evidence="7">
    <location>
        <begin position="4"/>
        <end position="90"/>
    </location>
</feature>
<evidence type="ECO:0000256" key="4">
    <source>
        <dbReference type="ARBA" id="ARBA00047645"/>
    </source>
</evidence>
<dbReference type="PROSITE" id="PS00150">
    <property type="entry name" value="ACYLPHOSPHATASE_1"/>
    <property type="match status" value="1"/>
</dbReference>
<feature type="active site" evidence="5">
    <location>
        <position position="37"/>
    </location>
</feature>
<dbReference type="PANTHER" id="PTHR47268:SF4">
    <property type="entry name" value="ACYLPHOSPHATASE"/>
    <property type="match status" value="1"/>
</dbReference>
<feature type="active site" evidence="5">
    <location>
        <position position="19"/>
    </location>
</feature>
<dbReference type="InterPro" id="IPR036046">
    <property type="entry name" value="Acylphosphatase-like_dom_sf"/>
</dbReference>
<dbReference type="Pfam" id="PF00708">
    <property type="entry name" value="Acylphosphatase"/>
    <property type="match status" value="1"/>
</dbReference>
<comment type="catalytic activity">
    <reaction evidence="4 5">
        <text>an acyl phosphate + H2O = a carboxylate + phosphate + H(+)</text>
        <dbReference type="Rhea" id="RHEA:14965"/>
        <dbReference type="ChEBI" id="CHEBI:15377"/>
        <dbReference type="ChEBI" id="CHEBI:15378"/>
        <dbReference type="ChEBI" id="CHEBI:29067"/>
        <dbReference type="ChEBI" id="CHEBI:43474"/>
        <dbReference type="ChEBI" id="CHEBI:59918"/>
        <dbReference type="EC" id="3.6.1.7"/>
    </reaction>
</comment>
<dbReference type="EC" id="3.6.1.7" evidence="2 5"/>
<protein>
    <recommendedName>
        <fullName evidence="3 5">acylphosphatase</fullName>
        <ecNumber evidence="2 5">3.6.1.7</ecNumber>
    </recommendedName>
</protein>
<evidence type="ECO:0000256" key="3">
    <source>
        <dbReference type="ARBA" id="ARBA00015991"/>
    </source>
</evidence>
<comment type="similarity">
    <text evidence="1 6">Belongs to the acylphosphatase family.</text>
</comment>
<gene>
    <name evidence="8" type="ORF">HU830_07075</name>
</gene>
<dbReference type="InterPro" id="IPR001792">
    <property type="entry name" value="Acylphosphatase-like_dom"/>
</dbReference>
<dbReference type="PRINTS" id="PR00112">
    <property type="entry name" value="ACYLPHPHTASE"/>
</dbReference>
<dbReference type="AlphaFoldDB" id="A0A850R4L2"/>
<dbReference type="Gene3D" id="3.30.70.100">
    <property type="match status" value="1"/>
</dbReference>
<sequence>MIKHFSIDVYGQVQGVGFRYATYTYAQKYQILGGVENCNDGRVHIEAQGPATQLLTFLEIIKQGPTKWAQVTDVQVQSRPLATYTKFALS</sequence>
<keyword evidence="9" id="KW-1185">Reference proteome</keyword>
<dbReference type="InterPro" id="IPR017968">
    <property type="entry name" value="Acylphosphatase_CS"/>
</dbReference>
<name>A0A850R4L2_9LACO</name>
<evidence type="ECO:0000256" key="5">
    <source>
        <dbReference type="PROSITE-ProRule" id="PRU00520"/>
    </source>
</evidence>
<dbReference type="EMBL" id="JABZEC010000006">
    <property type="protein sequence ID" value="NVY96911.1"/>
    <property type="molecule type" value="Genomic_DNA"/>
</dbReference>
<keyword evidence="5" id="KW-0378">Hydrolase</keyword>
<evidence type="ECO:0000256" key="1">
    <source>
        <dbReference type="ARBA" id="ARBA00005614"/>
    </source>
</evidence>
<evidence type="ECO:0000313" key="8">
    <source>
        <dbReference type="EMBL" id="NVY96911.1"/>
    </source>
</evidence>
<dbReference type="RefSeq" id="WP_176943071.1">
    <property type="nucleotide sequence ID" value="NZ_JABZEC010000006.1"/>
</dbReference>
<dbReference type="Proteomes" id="UP000563523">
    <property type="component" value="Unassembled WGS sequence"/>
</dbReference>
<dbReference type="PROSITE" id="PS51160">
    <property type="entry name" value="ACYLPHOSPHATASE_3"/>
    <property type="match status" value="1"/>
</dbReference>
<dbReference type="SUPFAM" id="SSF54975">
    <property type="entry name" value="Acylphosphatase/BLUF domain-like"/>
    <property type="match status" value="1"/>
</dbReference>
<accession>A0A850R4L2</accession>
<evidence type="ECO:0000256" key="6">
    <source>
        <dbReference type="RuleBase" id="RU004168"/>
    </source>
</evidence>
<comment type="caution">
    <text evidence="8">The sequence shown here is derived from an EMBL/GenBank/DDBJ whole genome shotgun (WGS) entry which is preliminary data.</text>
</comment>
<dbReference type="InterPro" id="IPR020456">
    <property type="entry name" value="Acylphosphatase"/>
</dbReference>
<dbReference type="GO" id="GO:0003998">
    <property type="term" value="F:acylphosphatase activity"/>
    <property type="evidence" value="ECO:0007669"/>
    <property type="project" value="UniProtKB-EC"/>
</dbReference>
<organism evidence="8 9">
    <name type="scientific">Bombilactobacillus apium</name>
    <dbReference type="NCBI Taxonomy" id="2675299"/>
    <lineage>
        <taxon>Bacteria</taxon>
        <taxon>Bacillati</taxon>
        <taxon>Bacillota</taxon>
        <taxon>Bacilli</taxon>
        <taxon>Lactobacillales</taxon>
        <taxon>Lactobacillaceae</taxon>
        <taxon>Bombilactobacillus</taxon>
    </lineage>
</organism>
<proteinExistence type="inferred from homology"/>
<dbReference type="PANTHER" id="PTHR47268">
    <property type="entry name" value="ACYLPHOSPHATASE"/>
    <property type="match status" value="1"/>
</dbReference>
<evidence type="ECO:0000259" key="7">
    <source>
        <dbReference type="PROSITE" id="PS51160"/>
    </source>
</evidence>
<reference evidence="8 9" key="1">
    <citation type="submission" date="2020-06" db="EMBL/GenBank/DDBJ databases">
        <authorList>
            <person name="Kang J."/>
        </authorList>
    </citation>
    <scope>NUCLEOTIDE SEQUENCE [LARGE SCALE GENOMIC DNA]</scope>
    <source>
        <strain evidence="8 9">DCY120</strain>
    </source>
</reference>
<evidence type="ECO:0000313" key="9">
    <source>
        <dbReference type="Proteomes" id="UP000563523"/>
    </source>
</evidence>
<evidence type="ECO:0000256" key="2">
    <source>
        <dbReference type="ARBA" id="ARBA00012150"/>
    </source>
</evidence>